<dbReference type="GO" id="GO:0004674">
    <property type="term" value="F:protein serine/threonine kinase activity"/>
    <property type="evidence" value="ECO:0007669"/>
    <property type="project" value="UniProtKB-KW"/>
</dbReference>
<dbReference type="Gene3D" id="3.80.10.10">
    <property type="entry name" value="Ribonuclease Inhibitor"/>
    <property type="match status" value="2"/>
</dbReference>
<dbReference type="Proteomes" id="UP000214720">
    <property type="component" value="Unassembled WGS sequence"/>
</dbReference>
<dbReference type="InterPro" id="IPR032675">
    <property type="entry name" value="LRR_dom_sf"/>
</dbReference>
<keyword evidence="5" id="KW-0418">Kinase</keyword>
<dbReference type="PANTHER" id="PTHR48051">
    <property type="match status" value="1"/>
</dbReference>
<dbReference type="Pfam" id="PF12799">
    <property type="entry name" value="LRR_4"/>
    <property type="match status" value="1"/>
</dbReference>
<organism evidence="5 6">
    <name type="scientific">Caballeronia sordidicola</name>
    <name type="common">Burkholderia sordidicola</name>
    <dbReference type="NCBI Taxonomy" id="196367"/>
    <lineage>
        <taxon>Bacteria</taxon>
        <taxon>Pseudomonadati</taxon>
        <taxon>Pseudomonadota</taxon>
        <taxon>Betaproteobacteria</taxon>
        <taxon>Burkholderiales</taxon>
        <taxon>Burkholderiaceae</taxon>
        <taxon>Caballeronia</taxon>
    </lineage>
</organism>
<dbReference type="OrthoDB" id="8532199at2"/>
<keyword evidence="2" id="KW-0677">Repeat</keyword>
<dbReference type="Gene3D" id="1.10.510.10">
    <property type="entry name" value="Transferase(Phosphotransferase) domain 1"/>
    <property type="match status" value="1"/>
</dbReference>
<evidence type="ECO:0000313" key="5">
    <source>
        <dbReference type="EMBL" id="OXC75840.1"/>
    </source>
</evidence>
<feature type="domain" description="Protein kinase" evidence="4">
    <location>
        <begin position="208"/>
        <end position="456"/>
    </location>
</feature>
<evidence type="ECO:0000256" key="2">
    <source>
        <dbReference type="ARBA" id="ARBA00022737"/>
    </source>
</evidence>
<keyword evidence="5" id="KW-0723">Serine/threonine-protein kinase</keyword>
<evidence type="ECO:0000256" key="3">
    <source>
        <dbReference type="PROSITE-ProRule" id="PRU10141"/>
    </source>
</evidence>
<dbReference type="PROSITE" id="PS00107">
    <property type="entry name" value="PROTEIN_KINASE_ATP"/>
    <property type="match status" value="1"/>
</dbReference>
<dbReference type="InterPro" id="IPR011009">
    <property type="entry name" value="Kinase-like_dom_sf"/>
</dbReference>
<dbReference type="InterPro" id="IPR050216">
    <property type="entry name" value="LRR_domain-containing"/>
</dbReference>
<dbReference type="Gene3D" id="3.30.200.20">
    <property type="entry name" value="Phosphorylase Kinase, domain 1"/>
    <property type="match status" value="1"/>
</dbReference>
<protein>
    <submittedName>
        <fullName evidence="5">Serine/threonine protein kinase</fullName>
    </submittedName>
</protein>
<name>A0A226WYK0_CABSO</name>
<keyword evidence="3" id="KW-0067">ATP-binding</keyword>
<sequence length="456" mass="49241">MTSTLEQLRTGQLAGTQRLTLACGLTEFPREIFGLSDTLEILDLSGNALSSLPDDLPRLTNLRTIFCSNNQFAELPEVLGQCMKLSMVGFKANRIRKVSGASLPPNLRWLILTDNEVEALPPEIGNCTRLQKLMLAGNQLRTLPVELAACSHLELIRLAANRLTELPLWVASLPRLSWLAYAGNPFNDRLEARAMTDTPVADIPWEALDLQHRLGEGASGVIHRAELRVEYPADSDATQPVAVKLFKGAVTSDGLPHCEMAACIAAGPHPNLIPVLGKIKGHPTGAHGLVMELIDPQLRNLAGPPSLESCTRDIYDLGTRFDLTSALSVAHGIASAAWHLHQQGIMHGDLYAHNILHGGQGQALMGDFGAASFYATGDQALANALQRLEVRAFGCLLEELLDRCDAQGSAQRSLAVLASLKNDCLDEQAGDRPLFGEIVITLAALRDSRRDEATSA</sequence>
<dbReference type="GO" id="GO:0005737">
    <property type="term" value="C:cytoplasm"/>
    <property type="evidence" value="ECO:0007669"/>
    <property type="project" value="TreeGrafter"/>
</dbReference>
<dbReference type="PANTHER" id="PTHR48051:SF1">
    <property type="entry name" value="RAS SUPPRESSOR PROTEIN 1"/>
    <property type="match status" value="1"/>
</dbReference>
<comment type="caution">
    <text evidence="5">The sequence shown here is derived from an EMBL/GenBank/DDBJ whole genome shotgun (WGS) entry which is preliminary data.</text>
</comment>
<evidence type="ECO:0000313" key="6">
    <source>
        <dbReference type="Proteomes" id="UP000214720"/>
    </source>
</evidence>
<keyword evidence="5" id="KW-0808">Transferase</keyword>
<dbReference type="SMART" id="SM00369">
    <property type="entry name" value="LRR_TYP"/>
    <property type="match status" value="4"/>
</dbReference>
<dbReference type="GO" id="GO:0005524">
    <property type="term" value="F:ATP binding"/>
    <property type="evidence" value="ECO:0007669"/>
    <property type="project" value="UniProtKB-UniRule"/>
</dbReference>
<dbReference type="SUPFAM" id="SSF56112">
    <property type="entry name" value="Protein kinase-like (PK-like)"/>
    <property type="match status" value="1"/>
</dbReference>
<keyword evidence="3" id="KW-0547">Nucleotide-binding</keyword>
<dbReference type="InterPro" id="IPR025875">
    <property type="entry name" value="Leu-rich_rpt_4"/>
</dbReference>
<feature type="binding site" evidence="3">
    <location>
        <position position="244"/>
    </location>
    <ligand>
        <name>ATP</name>
        <dbReference type="ChEBI" id="CHEBI:30616"/>
    </ligand>
</feature>
<dbReference type="InterPro" id="IPR001611">
    <property type="entry name" value="Leu-rich_rpt"/>
</dbReference>
<accession>A0A226WYK0</accession>
<reference evidence="6" key="1">
    <citation type="submission" date="2017-01" db="EMBL/GenBank/DDBJ databases">
        <title>Genome Analysis of Deinococcus marmoris KOPRI26562.</title>
        <authorList>
            <person name="Kim J.H."/>
            <person name="Oh H.-M."/>
        </authorList>
    </citation>
    <scope>NUCLEOTIDE SEQUENCE [LARGE SCALE GENOMIC DNA]</scope>
    <source>
        <strain evidence="6">PAMC 26633</strain>
    </source>
</reference>
<evidence type="ECO:0000256" key="1">
    <source>
        <dbReference type="ARBA" id="ARBA00022614"/>
    </source>
</evidence>
<dbReference type="PROSITE" id="PS51450">
    <property type="entry name" value="LRR"/>
    <property type="match status" value="1"/>
</dbReference>
<evidence type="ECO:0000259" key="4">
    <source>
        <dbReference type="PROSITE" id="PS50011"/>
    </source>
</evidence>
<dbReference type="Pfam" id="PF13855">
    <property type="entry name" value="LRR_8"/>
    <property type="match status" value="1"/>
</dbReference>
<dbReference type="SUPFAM" id="SSF52058">
    <property type="entry name" value="L domain-like"/>
    <property type="match status" value="1"/>
</dbReference>
<dbReference type="Pfam" id="PF07714">
    <property type="entry name" value="PK_Tyr_Ser-Thr"/>
    <property type="match status" value="1"/>
</dbReference>
<dbReference type="SMART" id="SM00364">
    <property type="entry name" value="LRR_BAC"/>
    <property type="match status" value="5"/>
</dbReference>
<keyword evidence="1" id="KW-0433">Leucine-rich repeat</keyword>
<dbReference type="AlphaFoldDB" id="A0A226WYK0"/>
<dbReference type="InterPro" id="IPR001245">
    <property type="entry name" value="Ser-Thr/Tyr_kinase_cat_dom"/>
</dbReference>
<dbReference type="RefSeq" id="WP_089162757.1">
    <property type="nucleotide sequence ID" value="NZ_MTHB01000159.1"/>
</dbReference>
<proteinExistence type="predicted"/>
<dbReference type="PROSITE" id="PS50011">
    <property type="entry name" value="PROTEIN_KINASE_DOM"/>
    <property type="match status" value="1"/>
</dbReference>
<dbReference type="InterPro" id="IPR017441">
    <property type="entry name" value="Protein_kinase_ATP_BS"/>
</dbReference>
<dbReference type="InterPro" id="IPR003591">
    <property type="entry name" value="Leu-rich_rpt_typical-subtyp"/>
</dbReference>
<dbReference type="EMBL" id="MTHB01000159">
    <property type="protein sequence ID" value="OXC75840.1"/>
    <property type="molecule type" value="Genomic_DNA"/>
</dbReference>
<dbReference type="InterPro" id="IPR000719">
    <property type="entry name" value="Prot_kinase_dom"/>
</dbReference>
<gene>
    <name evidence="5" type="ORF">BSU04_24300</name>
</gene>